<dbReference type="InterPro" id="IPR010768">
    <property type="entry name" value="GATase1-like"/>
</dbReference>
<comment type="caution">
    <text evidence="2">The sequence shown here is derived from an EMBL/GenBank/DDBJ whole genome shotgun (WGS) entry which is preliminary data.</text>
</comment>
<evidence type="ECO:0000259" key="1">
    <source>
        <dbReference type="Pfam" id="PF07090"/>
    </source>
</evidence>
<dbReference type="PANTHER" id="PTHR37947">
    <property type="entry name" value="BLL2462 PROTEIN"/>
    <property type="match status" value="1"/>
</dbReference>
<dbReference type="SUPFAM" id="SSF52317">
    <property type="entry name" value="Class I glutamine amidotransferase-like"/>
    <property type="match status" value="1"/>
</dbReference>
<accession>A0A2G1VZM8</accession>
<reference evidence="2 3" key="1">
    <citation type="submission" date="2017-06" db="EMBL/GenBank/DDBJ databases">
        <title>Description of Rhodopirellula bahusiensis sp. nov.</title>
        <authorList>
            <person name="Kizina J."/>
            <person name="Harder J."/>
        </authorList>
    </citation>
    <scope>NUCLEOTIDE SEQUENCE [LARGE SCALE GENOMIC DNA]</scope>
    <source>
        <strain evidence="2 3">SWK21</strain>
    </source>
</reference>
<protein>
    <recommendedName>
        <fullName evidence="1">Putative glutamine amidotransferase domain-containing protein</fullName>
    </recommendedName>
</protein>
<sequence>MGTHRAKGHLAVTCLDIEDLRESTEGFTGSTVATEHPILANVDLETMPPILGYNIVKPRENCEVLATWNGTNDPLLAVGLFGQGKVLAYTSDPAPHWGCNFVYWEDYQRFWSQAVDWLVTNSPSVHTSNLKSAAKEF</sequence>
<name>A0A2G1VZM8_9BACT</name>
<dbReference type="EMBL" id="NIZW01000030">
    <property type="protein sequence ID" value="PHQ32234.1"/>
    <property type="molecule type" value="Genomic_DNA"/>
</dbReference>
<dbReference type="AlphaFoldDB" id="A0A2G1VZM8"/>
<dbReference type="InterPro" id="IPR029062">
    <property type="entry name" value="Class_I_gatase-like"/>
</dbReference>
<dbReference type="OrthoDB" id="9781333at2"/>
<keyword evidence="3" id="KW-1185">Reference proteome</keyword>
<dbReference type="Proteomes" id="UP000225740">
    <property type="component" value="Unassembled WGS sequence"/>
</dbReference>
<dbReference type="Gene3D" id="3.40.50.880">
    <property type="match status" value="1"/>
</dbReference>
<feature type="domain" description="Putative glutamine amidotransferase" evidence="1">
    <location>
        <begin position="9"/>
        <end position="119"/>
    </location>
</feature>
<evidence type="ECO:0000313" key="3">
    <source>
        <dbReference type="Proteomes" id="UP000225740"/>
    </source>
</evidence>
<gene>
    <name evidence="2" type="ORF">CEE69_26810</name>
</gene>
<dbReference type="Pfam" id="PF07090">
    <property type="entry name" value="GATase1_like"/>
    <property type="match status" value="1"/>
</dbReference>
<proteinExistence type="predicted"/>
<organism evidence="2 3">
    <name type="scientific">Rhodopirellula bahusiensis</name>
    <dbReference type="NCBI Taxonomy" id="2014065"/>
    <lineage>
        <taxon>Bacteria</taxon>
        <taxon>Pseudomonadati</taxon>
        <taxon>Planctomycetota</taxon>
        <taxon>Planctomycetia</taxon>
        <taxon>Pirellulales</taxon>
        <taxon>Pirellulaceae</taxon>
        <taxon>Rhodopirellula</taxon>
    </lineage>
</organism>
<evidence type="ECO:0000313" key="2">
    <source>
        <dbReference type="EMBL" id="PHQ32234.1"/>
    </source>
</evidence>
<dbReference type="PANTHER" id="PTHR37947:SF2">
    <property type="entry name" value="VON WILLEBRAND FACTOR TYPE A"/>
    <property type="match status" value="1"/>
</dbReference>